<dbReference type="SUPFAM" id="SSF48403">
    <property type="entry name" value="Ankyrin repeat"/>
    <property type="match status" value="1"/>
</dbReference>
<dbReference type="PANTHER" id="PTHR24161">
    <property type="entry name" value="ANK_REP_REGION DOMAIN-CONTAINING PROTEIN-RELATED"/>
    <property type="match status" value="1"/>
</dbReference>
<feature type="chain" id="PRO_5037364069" description="Ankyrin repeat protein" evidence="3">
    <location>
        <begin position="21"/>
        <end position="306"/>
    </location>
</feature>
<proteinExistence type="predicted"/>
<organism evidence="4 5">
    <name type="scientific">Alsobacter metallidurans</name>
    <dbReference type="NCBI Taxonomy" id="340221"/>
    <lineage>
        <taxon>Bacteria</taxon>
        <taxon>Pseudomonadati</taxon>
        <taxon>Pseudomonadota</taxon>
        <taxon>Alphaproteobacteria</taxon>
        <taxon>Hyphomicrobiales</taxon>
        <taxon>Alsobacteraceae</taxon>
        <taxon>Alsobacter</taxon>
    </lineage>
</organism>
<dbReference type="RefSeq" id="WP_188518806.1">
    <property type="nucleotide sequence ID" value="NZ_BMES01000002.1"/>
</dbReference>
<dbReference type="Pfam" id="PF12796">
    <property type="entry name" value="Ank_2"/>
    <property type="match status" value="2"/>
</dbReference>
<feature type="signal peptide" evidence="3">
    <location>
        <begin position="1"/>
        <end position="20"/>
    </location>
</feature>
<accession>A0A917I8C0</accession>
<dbReference type="EMBL" id="BMES01000002">
    <property type="protein sequence ID" value="GGH25684.1"/>
    <property type="molecule type" value="Genomic_DNA"/>
</dbReference>
<feature type="repeat" description="ANK" evidence="2">
    <location>
        <begin position="147"/>
        <end position="179"/>
    </location>
</feature>
<evidence type="ECO:0000256" key="1">
    <source>
        <dbReference type="ARBA" id="ARBA00022737"/>
    </source>
</evidence>
<dbReference type="SMART" id="SM00248">
    <property type="entry name" value="ANK"/>
    <property type="match status" value="6"/>
</dbReference>
<sequence>MRHCLPGLAAVVCASLLAHATPSKADAIPCPDLERRYDLVRSTALPLEVVSQSFTAAASGCDALLERLMDAGASPLARNREGDTTLSIAARNGHSSTVQMLLKRGADPEQRNLQGGTALFVAAQANKTRIVQILAAAGANMEAPGRSGVSPLSAAAFNGNERLVEMFLARGGDASAVDGTGKSAIVYAAARGFTAIVKRLLDTGVDPRQRYANDLTLLIWAAGHANDSPEVDGVRTVELVLSRGVPVDDTDDRGRTALMTAAELGHAAIVRTLLTAGADPSRRDKEGKTAADLAAGEAVRLALSGG</sequence>
<dbReference type="InterPro" id="IPR036770">
    <property type="entry name" value="Ankyrin_rpt-contain_sf"/>
</dbReference>
<evidence type="ECO:0000256" key="2">
    <source>
        <dbReference type="PROSITE-ProRule" id="PRU00023"/>
    </source>
</evidence>
<evidence type="ECO:0000256" key="3">
    <source>
        <dbReference type="SAM" id="SignalP"/>
    </source>
</evidence>
<dbReference type="PROSITE" id="PS50088">
    <property type="entry name" value="ANK_REPEAT"/>
    <property type="match status" value="5"/>
</dbReference>
<comment type="caution">
    <text evidence="4">The sequence shown here is derived from an EMBL/GenBank/DDBJ whole genome shotgun (WGS) entry which is preliminary data.</text>
</comment>
<dbReference type="Gene3D" id="1.25.40.20">
    <property type="entry name" value="Ankyrin repeat-containing domain"/>
    <property type="match status" value="1"/>
</dbReference>
<name>A0A917I8C0_9HYPH</name>
<protein>
    <recommendedName>
        <fullName evidence="6">Ankyrin repeat protein</fullName>
    </recommendedName>
</protein>
<dbReference type="Pfam" id="PF13857">
    <property type="entry name" value="Ank_5"/>
    <property type="match status" value="1"/>
</dbReference>
<reference evidence="4" key="2">
    <citation type="submission" date="2020-09" db="EMBL/GenBank/DDBJ databases">
        <authorList>
            <person name="Sun Q."/>
            <person name="Zhou Y."/>
        </authorList>
    </citation>
    <scope>NUCLEOTIDE SEQUENCE</scope>
    <source>
        <strain evidence="4">CGMCC 1.12214</strain>
    </source>
</reference>
<dbReference type="AlphaFoldDB" id="A0A917I8C0"/>
<feature type="repeat" description="ANK" evidence="2">
    <location>
        <begin position="114"/>
        <end position="146"/>
    </location>
</feature>
<dbReference type="Proteomes" id="UP000603912">
    <property type="component" value="Unassembled WGS sequence"/>
</dbReference>
<keyword evidence="3" id="KW-0732">Signal</keyword>
<keyword evidence="5" id="KW-1185">Reference proteome</keyword>
<dbReference type="PROSITE" id="PS50297">
    <property type="entry name" value="ANK_REP_REGION"/>
    <property type="match status" value="4"/>
</dbReference>
<dbReference type="InterPro" id="IPR002110">
    <property type="entry name" value="Ankyrin_rpt"/>
</dbReference>
<gene>
    <name evidence="4" type="ORF">GCM10007036_32950</name>
</gene>
<feature type="repeat" description="ANK" evidence="2">
    <location>
        <begin position="253"/>
        <end position="285"/>
    </location>
</feature>
<reference evidence="4" key="1">
    <citation type="journal article" date="2014" name="Int. J. Syst. Evol. Microbiol.">
        <title>Complete genome sequence of Corynebacterium casei LMG S-19264T (=DSM 44701T), isolated from a smear-ripened cheese.</title>
        <authorList>
            <consortium name="US DOE Joint Genome Institute (JGI-PGF)"/>
            <person name="Walter F."/>
            <person name="Albersmeier A."/>
            <person name="Kalinowski J."/>
            <person name="Ruckert C."/>
        </authorList>
    </citation>
    <scope>NUCLEOTIDE SEQUENCE</scope>
    <source>
        <strain evidence="4">CGMCC 1.12214</strain>
    </source>
</reference>
<dbReference type="PANTHER" id="PTHR24161:SF85">
    <property type="entry name" value="PALMITOYLTRANSFERASE HIP14"/>
    <property type="match status" value="1"/>
</dbReference>
<keyword evidence="1" id="KW-0677">Repeat</keyword>
<feature type="repeat" description="ANK" evidence="2">
    <location>
        <begin position="180"/>
        <end position="212"/>
    </location>
</feature>
<keyword evidence="2" id="KW-0040">ANK repeat</keyword>
<evidence type="ECO:0000313" key="5">
    <source>
        <dbReference type="Proteomes" id="UP000603912"/>
    </source>
</evidence>
<evidence type="ECO:0008006" key="6">
    <source>
        <dbReference type="Google" id="ProtNLM"/>
    </source>
</evidence>
<feature type="repeat" description="ANK" evidence="2">
    <location>
        <begin position="81"/>
        <end position="113"/>
    </location>
</feature>
<evidence type="ECO:0000313" key="4">
    <source>
        <dbReference type="EMBL" id="GGH25684.1"/>
    </source>
</evidence>